<dbReference type="Proteomes" id="UP001235343">
    <property type="component" value="Unassembled WGS sequence"/>
</dbReference>
<sequence>MMSERCNVISLSNYKRERNGLDKPIFDEPVTITIGEPDNPFSQGKYVVVCNLVHDDRQFLALERSDKTEELYLLVEAIVENQSLVEITPVAEGDYTVVEPIFKKIFNH</sequence>
<reference evidence="1 2" key="1">
    <citation type="submission" date="2023-06" db="EMBL/GenBank/DDBJ databases">
        <title>Aquibacillus rhizosphaerae LR5S19.</title>
        <authorList>
            <person name="Sun J.-Q."/>
        </authorList>
    </citation>
    <scope>NUCLEOTIDE SEQUENCE [LARGE SCALE GENOMIC DNA]</scope>
    <source>
        <strain evidence="1 2">LR5S19</strain>
    </source>
</reference>
<organism evidence="1 2">
    <name type="scientific">Aquibacillus rhizosphaerae</name>
    <dbReference type="NCBI Taxonomy" id="3051431"/>
    <lineage>
        <taxon>Bacteria</taxon>
        <taxon>Bacillati</taxon>
        <taxon>Bacillota</taxon>
        <taxon>Bacilli</taxon>
        <taxon>Bacillales</taxon>
        <taxon>Bacillaceae</taxon>
        <taxon>Aquibacillus</taxon>
    </lineage>
</organism>
<comment type="caution">
    <text evidence="1">The sequence shown here is derived from an EMBL/GenBank/DDBJ whole genome shotgun (WGS) entry which is preliminary data.</text>
</comment>
<proteinExistence type="predicted"/>
<evidence type="ECO:0000313" key="1">
    <source>
        <dbReference type="EMBL" id="MDL4840566.1"/>
    </source>
</evidence>
<keyword evidence="2" id="KW-1185">Reference proteome</keyword>
<dbReference type="RefSeq" id="WP_285931646.1">
    <property type="nucleotide sequence ID" value="NZ_JASTZU010000031.1"/>
</dbReference>
<gene>
    <name evidence="1" type="ORF">QQS35_08920</name>
</gene>
<accession>A0ABT7L3X2</accession>
<evidence type="ECO:0000313" key="2">
    <source>
        <dbReference type="Proteomes" id="UP001235343"/>
    </source>
</evidence>
<name>A0ABT7L3X2_9BACI</name>
<protein>
    <submittedName>
        <fullName evidence="1">Uncharacterized protein</fullName>
    </submittedName>
</protein>
<dbReference type="EMBL" id="JASTZU010000031">
    <property type="protein sequence ID" value="MDL4840566.1"/>
    <property type="molecule type" value="Genomic_DNA"/>
</dbReference>